<organism evidence="1 2">
    <name type="scientific">Crinalium epipsammum PCC 9333</name>
    <dbReference type="NCBI Taxonomy" id="1173022"/>
    <lineage>
        <taxon>Bacteria</taxon>
        <taxon>Bacillati</taxon>
        <taxon>Cyanobacteriota</taxon>
        <taxon>Cyanophyceae</taxon>
        <taxon>Gomontiellales</taxon>
        <taxon>Gomontiellaceae</taxon>
        <taxon>Crinalium</taxon>
    </lineage>
</organism>
<dbReference type="EMBL" id="CP003620">
    <property type="protein sequence ID" value="AFZ11379.1"/>
    <property type="molecule type" value="Genomic_DNA"/>
</dbReference>
<dbReference type="eggNOG" id="ENOG5032YXI">
    <property type="taxonomic scope" value="Bacteria"/>
</dbReference>
<evidence type="ECO:0000313" key="2">
    <source>
        <dbReference type="Proteomes" id="UP000010472"/>
    </source>
</evidence>
<keyword evidence="2" id="KW-1185">Reference proteome</keyword>
<protein>
    <submittedName>
        <fullName evidence="1">Uncharacterized protein</fullName>
    </submittedName>
</protein>
<accession>K9VUZ1</accession>
<dbReference type="OrthoDB" id="516763at2"/>
<reference evidence="1 2" key="1">
    <citation type="submission" date="2012-06" db="EMBL/GenBank/DDBJ databases">
        <title>Finished chromosome of genome of Crinalium epipsammum PCC 9333.</title>
        <authorList>
            <consortium name="US DOE Joint Genome Institute"/>
            <person name="Gugger M."/>
            <person name="Coursin T."/>
            <person name="Rippka R."/>
            <person name="Tandeau De Marsac N."/>
            <person name="Huntemann M."/>
            <person name="Wei C.-L."/>
            <person name="Han J."/>
            <person name="Detter J.C."/>
            <person name="Han C."/>
            <person name="Tapia R."/>
            <person name="Davenport K."/>
            <person name="Daligault H."/>
            <person name="Erkkila T."/>
            <person name="Gu W."/>
            <person name="Munk A.C.C."/>
            <person name="Teshima H."/>
            <person name="Xu Y."/>
            <person name="Chain P."/>
            <person name="Chen A."/>
            <person name="Krypides N."/>
            <person name="Mavromatis K."/>
            <person name="Markowitz V."/>
            <person name="Szeto E."/>
            <person name="Ivanova N."/>
            <person name="Mikhailova N."/>
            <person name="Ovchinnikova G."/>
            <person name="Pagani I."/>
            <person name="Pati A."/>
            <person name="Goodwin L."/>
            <person name="Peters L."/>
            <person name="Pitluck S."/>
            <person name="Woyke T."/>
            <person name="Kerfeld C."/>
        </authorList>
    </citation>
    <scope>NUCLEOTIDE SEQUENCE [LARGE SCALE GENOMIC DNA]</scope>
    <source>
        <strain evidence="1 2">PCC 9333</strain>
    </source>
</reference>
<sequence length="135" mass="15601">MSKIPDCERLVVALALRCQFYAHSTEFVCAVHPYGIDSSSCLDFRLNPNSEPEELWTPDGVDYIDGELILKRQQLYYDCSDTLDNYLTPEEKLELLDAHPFFTGRCPQCEMPFDRSNPPLVHWDCNCCNWIDDSV</sequence>
<dbReference type="RefSeq" id="WP_015201520.1">
    <property type="nucleotide sequence ID" value="NC_019753.1"/>
</dbReference>
<dbReference type="Proteomes" id="UP000010472">
    <property type="component" value="Chromosome"/>
</dbReference>
<evidence type="ECO:0000313" key="1">
    <source>
        <dbReference type="EMBL" id="AFZ11379.1"/>
    </source>
</evidence>
<proteinExistence type="predicted"/>
<dbReference type="KEGG" id="cep:Cri9333_0406"/>
<dbReference type="HOGENOM" id="CLU_165559_0_0_3"/>
<gene>
    <name evidence="1" type="ORF">Cri9333_0406</name>
</gene>
<dbReference type="AlphaFoldDB" id="K9VUZ1"/>
<name>K9VUZ1_9CYAN</name>